<dbReference type="AlphaFoldDB" id="A0A1V9EUR3"/>
<dbReference type="OrthoDB" id="686323at2"/>
<evidence type="ECO:0000313" key="2">
    <source>
        <dbReference type="Proteomes" id="UP000192610"/>
    </source>
</evidence>
<dbReference type="RefSeq" id="WP_081200107.1">
    <property type="nucleotide sequence ID" value="NZ_FOCZ01000015.1"/>
</dbReference>
<reference evidence="2" key="1">
    <citation type="submission" date="2016-04" db="EMBL/GenBank/DDBJ databases">
        <authorList>
            <person name="Chen L."/>
            <person name="Zhuang W."/>
            <person name="Wang G."/>
        </authorList>
    </citation>
    <scope>NUCLEOTIDE SEQUENCE [LARGE SCALE GENOMIC DNA]</scope>
    <source>
        <strain evidence="2">17621</strain>
    </source>
</reference>
<protein>
    <submittedName>
        <fullName evidence="1">Uncharacterized protein</fullName>
    </submittedName>
</protein>
<gene>
    <name evidence="1" type="ORF">A4H97_28185</name>
</gene>
<organism evidence="1 2">
    <name type="scientific">Niastella yeongjuensis</name>
    <dbReference type="NCBI Taxonomy" id="354355"/>
    <lineage>
        <taxon>Bacteria</taxon>
        <taxon>Pseudomonadati</taxon>
        <taxon>Bacteroidota</taxon>
        <taxon>Chitinophagia</taxon>
        <taxon>Chitinophagales</taxon>
        <taxon>Chitinophagaceae</taxon>
        <taxon>Niastella</taxon>
    </lineage>
</organism>
<evidence type="ECO:0000313" key="1">
    <source>
        <dbReference type="EMBL" id="OQP49772.1"/>
    </source>
</evidence>
<keyword evidence="2" id="KW-1185">Reference proteome</keyword>
<dbReference type="Proteomes" id="UP000192610">
    <property type="component" value="Unassembled WGS sequence"/>
</dbReference>
<accession>A0A1V9EUR3</accession>
<name>A0A1V9EUR3_9BACT</name>
<dbReference type="EMBL" id="LVXG01000013">
    <property type="protein sequence ID" value="OQP49772.1"/>
    <property type="molecule type" value="Genomic_DNA"/>
</dbReference>
<sequence length="129" mass="14911">MDRLTHVYDCTGNLIFFDQFVLECQDHAIKLSQDQYLQSVETLSSPTLIFELNKNCPTRYYYRGIGLEKPLIIGVQFNNGMWAVKEFCENASVSFLLTLLKQRLLDGQVTIYVDNEIEDNALGNQFFNL</sequence>
<proteinExistence type="predicted"/>
<comment type="caution">
    <text evidence="1">The sequence shown here is derived from an EMBL/GenBank/DDBJ whole genome shotgun (WGS) entry which is preliminary data.</text>
</comment>